<proteinExistence type="predicted"/>
<organism evidence="1 2">
    <name type="scientific">Agarivorans albus MKT 106</name>
    <dbReference type="NCBI Taxonomy" id="1331007"/>
    <lineage>
        <taxon>Bacteria</taxon>
        <taxon>Pseudomonadati</taxon>
        <taxon>Pseudomonadota</taxon>
        <taxon>Gammaproteobacteria</taxon>
        <taxon>Alteromonadales</taxon>
        <taxon>Alteromonadaceae</taxon>
        <taxon>Agarivorans</taxon>
    </lineage>
</organism>
<accession>R9PFW9</accession>
<sequence length="40" mass="4841">MLHSVDRMLRFDQIIVDNLCLYFSLMALKSLFKQGFVYKR</sequence>
<keyword evidence="2" id="KW-1185">Reference proteome</keyword>
<dbReference type="STRING" id="1331007.AALB_0344"/>
<protein>
    <submittedName>
        <fullName evidence="1">Uncharacterized protein</fullName>
    </submittedName>
</protein>
<reference evidence="1" key="1">
    <citation type="journal article" date="2013" name="Genome Announc.">
        <title>Draft Genome Sequence of Agarivorans albus Strain MKT 106T, an Agarolytic Marine Bacterium.</title>
        <authorList>
            <person name="Yasuike M."/>
            <person name="Nakamura Y."/>
            <person name="Kai W."/>
            <person name="Fujiwara A."/>
            <person name="Fukui Y."/>
            <person name="Satomi M."/>
            <person name="Sano M."/>
        </authorList>
    </citation>
    <scope>NUCLEOTIDE SEQUENCE [LARGE SCALE GENOMIC DNA]</scope>
</reference>
<dbReference type="AlphaFoldDB" id="R9PFW9"/>
<name>R9PFW9_AGAAL</name>
<gene>
    <name evidence="1" type="ORF">AALB_0344</name>
</gene>
<comment type="caution">
    <text evidence="1">The sequence shown here is derived from an EMBL/GenBank/DDBJ whole genome shotgun (WGS) entry which is preliminary data.</text>
</comment>
<dbReference type="EMBL" id="BARX01000001">
    <property type="protein sequence ID" value="GAD00264.1"/>
    <property type="molecule type" value="Genomic_DNA"/>
</dbReference>
<evidence type="ECO:0000313" key="2">
    <source>
        <dbReference type="Proteomes" id="UP000014461"/>
    </source>
</evidence>
<dbReference type="Proteomes" id="UP000014461">
    <property type="component" value="Unassembled WGS sequence"/>
</dbReference>
<evidence type="ECO:0000313" key="1">
    <source>
        <dbReference type="EMBL" id="GAD00264.1"/>
    </source>
</evidence>